<evidence type="ECO:0000256" key="1">
    <source>
        <dbReference type="ARBA" id="ARBA00023125"/>
    </source>
</evidence>
<name>A0A3D0WCB3_9SPHN</name>
<feature type="domain" description="Tyr recombinase" evidence="3">
    <location>
        <begin position="222"/>
        <end position="413"/>
    </location>
</feature>
<dbReference type="EMBL" id="DOYJ01000256">
    <property type="protein sequence ID" value="HCB76371.1"/>
    <property type="molecule type" value="Genomic_DNA"/>
</dbReference>
<proteinExistence type="predicted"/>
<evidence type="ECO:0000313" key="4">
    <source>
        <dbReference type="EMBL" id="HCB76371.1"/>
    </source>
</evidence>
<dbReference type="InterPro" id="IPR011010">
    <property type="entry name" value="DNA_brk_join_enz"/>
</dbReference>
<dbReference type="InterPro" id="IPR010998">
    <property type="entry name" value="Integrase_recombinase_N"/>
</dbReference>
<dbReference type="PROSITE" id="PS51898">
    <property type="entry name" value="TYR_RECOMBINASE"/>
    <property type="match status" value="1"/>
</dbReference>
<protein>
    <submittedName>
        <fullName evidence="4">Integrase</fullName>
    </submittedName>
</protein>
<dbReference type="GO" id="GO:0003677">
    <property type="term" value="F:DNA binding"/>
    <property type="evidence" value="ECO:0007669"/>
    <property type="project" value="UniProtKB-KW"/>
</dbReference>
<dbReference type="InterPro" id="IPR013762">
    <property type="entry name" value="Integrase-like_cat_sf"/>
</dbReference>
<dbReference type="AlphaFoldDB" id="A0A3D0WCB3"/>
<dbReference type="CDD" id="cd00397">
    <property type="entry name" value="DNA_BRE_C"/>
    <property type="match status" value="1"/>
</dbReference>
<gene>
    <name evidence="4" type="ORF">DEP91_09375</name>
</gene>
<dbReference type="Proteomes" id="UP000262699">
    <property type="component" value="Unassembled WGS sequence"/>
</dbReference>
<dbReference type="Gene3D" id="1.10.150.130">
    <property type="match status" value="1"/>
</dbReference>
<sequence>MSESHTLMDGRVHVYRRENSRFWQCATYLSGRNHRQSTKQENLAYALEYARDWYLDRVAEDRLRRRGGIVVAPGQPSIPVETPRTRPGEKTFREAASAFLLEFEAMTLGERNAQYVASKARVLRLYLLPYFGDLPVSQVTAGRIQEYRVHRVTPPAEPERVRYVSNGRERIGKLRAWKRPSRQTLHNEMVCLRQVLKTANRKGWIAALPDMSSPYRASGKVSHRAWFSPEEYKRLYEATRERARNPKKERWRAESEQFHDFILFMVNTGLRPDEAQRLEFRDVSIVEDDSTGERILEIEVRGKRGTGFCKSMPGAVLPFERVRKRKDGQPTDLVFGLVQRELLNAVLDELDLKRDREGNPRTAYSLRHTYISMRLMEGADIYQVAKNCRTSVEMIEKYYASHIKNVLDASAINVRKPKPAKRRAASSQATDVD</sequence>
<evidence type="ECO:0000256" key="2">
    <source>
        <dbReference type="ARBA" id="ARBA00023172"/>
    </source>
</evidence>
<comment type="caution">
    <text evidence="4">The sequence shown here is derived from an EMBL/GenBank/DDBJ whole genome shotgun (WGS) entry which is preliminary data.</text>
</comment>
<dbReference type="GO" id="GO:0006310">
    <property type="term" value="P:DNA recombination"/>
    <property type="evidence" value="ECO:0007669"/>
    <property type="project" value="UniProtKB-KW"/>
</dbReference>
<evidence type="ECO:0000259" key="3">
    <source>
        <dbReference type="PROSITE" id="PS51898"/>
    </source>
</evidence>
<dbReference type="InterPro" id="IPR002104">
    <property type="entry name" value="Integrase_catalytic"/>
</dbReference>
<keyword evidence="1" id="KW-0238">DNA-binding</keyword>
<dbReference type="SUPFAM" id="SSF56349">
    <property type="entry name" value="DNA breaking-rejoining enzymes"/>
    <property type="match status" value="1"/>
</dbReference>
<reference evidence="4 5" key="1">
    <citation type="journal article" date="2018" name="Nat. Biotechnol.">
        <title>A standardized bacterial taxonomy based on genome phylogeny substantially revises the tree of life.</title>
        <authorList>
            <person name="Parks D.H."/>
            <person name="Chuvochina M."/>
            <person name="Waite D.W."/>
            <person name="Rinke C."/>
            <person name="Skarshewski A."/>
            <person name="Chaumeil P.A."/>
            <person name="Hugenholtz P."/>
        </authorList>
    </citation>
    <scope>NUCLEOTIDE SEQUENCE [LARGE SCALE GENOMIC DNA]</scope>
    <source>
        <strain evidence="4">UBA9015</strain>
    </source>
</reference>
<accession>A0A3D0WCB3</accession>
<dbReference type="GO" id="GO:0015074">
    <property type="term" value="P:DNA integration"/>
    <property type="evidence" value="ECO:0007669"/>
    <property type="project" value="InterPro"/>
</dbReference>
<dbReference type="Gene3D" id="1.10.443.10">
    <property type="entry name" value="Intergrase catalytic core"/>
    <property type="match status" value="1"/>
</dbReference>
<evidence type="ECO:0000313" key="5">
    <source>
        <dbReference type="Proteomes" id="UP000262699"/>
    </source>
</evidence>
<organism evidence="4 5">
    <name type="scientific">Sphingomonas bacterium</name>
    <dbReference type="NCBI Taxonomy" id="1895847"/>
    <lineage>
        <taxon>Bacteria</taxon>
        <taxon>Pseudomonadati</taxon>
        <taxon>Pseudomonadota</taxon>
        <taxon>Alphaproteobacteria</taxon>
        <taxon>Sphingomonadales</taxon>
        <taxon>Sphingomonadaceae</taxon>
        <taxon>Sphingomonas</taxon>
    </lineage>
</organism>
<keyword evidence="2" id="KW-0233">DNA recombination</keyword>